<keyword evidence="1" id="KW-0812">Transmembrane</keyword>
<evidence type="ECO:0000256" key="1">
    <source>
        <dbReference type="SAM" id="Phobius"/>
    </source>
</evidence>
<protein>
    <recommendedName>
        <fullName evidence="4">Secreted protein with PEP-CTERM sorting signal</fullName>
    </recommendedName>
</protein>
<evidence type="ECO:0008006" key="4">
    <source>
        <dbReference type="Google" id="ProtNLM"/>
    </source>
</evidence>
<dbReference type="Proteomes" id="UP001205185">
    <property type="component" value="Unassembled WGS sequence"/>
</dbReference>
<feature type="transmembrane region" description="Helical" evidence="1">
    <location>
        <begin position="51"/>
        <end position="73"/>
    </location>
</feature>
<name>A0ABT1IHN3_9PSEU</name>
<accession>A0ABT1IHN3</accession>
<proteinExistence type="predicted"/>
<keyword evidence="1" id="KW-0472">Membrane</keyword>
<comment type="caution">
    <text evidence="2">The sequence shown here is derived from an EMBL/GenBank/DDBJ whole genome shotgun (WGS) entry which is preliminary data.</text>
</comment>
<dbReference type="EMBL" id="JAMTCO010000011">
    <property type="protein sequence ID" value="MCP2272074.1"/>
    <property type="molecule type" value="Genomic_DNA"/>
</dbReference>
<gene>
    <name evidence="2" type="ORF">LV75_004593</name>
</gene>
<sequence length="82" mass="8855">MTPDWRNTLLLTGIALTISSAYLLTPNENPSPGYTITQCMPECPAHYEDGISWPVLPLSAGIGLTASGTLAWYRGRRSTTAD</sequence>
<reference evidence="2 3" key="1">
    <citation type="submission" date="2022-06" db="EMBL/GenBank/DDBJ databases">
        <title>Genomic Encyclopedia of Archaeal and Bacterial Type Strains, Phase II (KMG-II): from individual species to whole genera.</title>
        <authorList>
            <person name="Goeker M."/>
        </authorList>
    </citation>
    <scope>NUCLEOTIDE SEQUENCE [LARGE SCALE GENOMIC DNA]</scope>
    <source>
        <strain evidence="2 3">DSM 44255</strain>
    </source>
</reference>
<keyword evidence="1" id="KW-1133">Transmembrane helix</keyword>
<organism evidence="2 3">
    <name type="scientific">Actinokineospora diospyrosa</name>
    <dbReference type="NCBI Taxonomy" id="103728"/>
    <lineage>
        <taxon>Bacteria</taxon>
        <taxon>Bacillati</taxon>
        <taxon>Actinomycetota</taxon>
        <taxon>Actinomycetes</taxon>
        <taxon>Pseudonocardiales</taxon>
        <taxon>Pseudonocardiaceae</taxon>
        <taxon>Actinokineospora</taxon>
    </lineage>
</organism>
<keyword evidence="3" id="KW-1185">Reference proteome</keyword>
<evidence type="ECO:0000313" key="2">
    <source>
        <dbReference type="EMBL" id="MCP2272074.1"/>
    </source>
</evidence>
<evidence type="ECO:0000313" key="3">
    <source>
        <dbReference type="Proteomes" id="UP001205185"/>
    </source>
</evidence>
<dbReference type="RefSeq" id="WP_253889021.1">
    <property type="nucleotide sequence ID" value="NZ_BAAAVB010000015.1"/>
</dbReference>